<dbReference type="AlphaFoldDB" id="A0A2N6NS00"/>
<accession>A0A2N6NS00</accession>
<proteinExistence type="predicted"/>
<dbReference type="Proteomes" id="UP000235728">
    <property type="component" value="Unassembled WGS sequence"/>
</dbReference>
<reference evidence="1 2" key="1">
    <citation type="journal article" date="2016" name="Appl. Microbiol. Biotechnol.">
        <title>Characterization of T-DNA insertion mutants with decreased virulence in the entomopathogenic fungus Beauveria bassiana JEF-007.</title>
        <authorList>
            <person name="Kim S."/>
            <person name="Lee S.J."/>
            <person name="Nai Y.S."/>
            <person name="Yu J.S."/>
            <person name="Lee M.R."/>
            <person name="Yang Y.T."/>
            <person name="Kim J.S."/>
        </authorList>
    </citation>
    <scope>NUCLEOTIDE SEQUENCE [LARGE SCALE GENOMIC DNA]</scope>
    <source>
        <strain evidence="1 2">JEF-007</strain>
    </source>
</reference>
<comment type="caution">
    <text evidence="1">The sequence shown here is derived from an EMBL/GenBank/DDBJ whole genome shotgun (WGS) entry which is preliminary data.</text>
</comment>
<evidence type="ECO:0000313" key="2">
    <source>
        <dbReference type="Proteomes" id="UP000235728"/>
    </source>
</evidence>
<organism evidence="1 2">
    <name type="scientific">Beauveria bassiana</name>
    <name type="common">White muscardine disease fungus</name>
    <name type="synonym">Tritirachium shiotae</name>
    <dbReference type="NCBI Taxonomy" id="176275"/>
    <lineage>
        <taxon>Eukaryota</taxon>
        <taxon>Fungi</taxon>
        <taxon>Dikarya</taxon>
        <taxon>Ascomycota</taxon>
        <taxon>Pezizomycotina</taxon>
        <taxon>Sordariomycetes</taxon>
        <taxon>Hypocreomycetidae</taxon>
        <taxon>Hypocreales</taxon>
        <taxon>Cordycipitaceae</taxon>
        <taxon>Beauveria</taxon>
    </lineage>
</organism>
<name>A0A2N6NS00_BEABA</name>
<dbReference type="EMBL" id="MRVG01000004">
    <property type="protein sequence ID" value="PMB70045.1"/>
    <property type="molecule type" value="Genomic_DNA"/>
</dbReference>
<protein>
    <submittedName>
        <fullName evidence="1">Uncharacterized protein</fullName>
    </submittedName>
</protein>
<gene>
    <name evidence="1" type="ORF">BM221_004693</name>
</gene>
<sequence length="86" mass="9615">MAEVITEGEKKCAFVAAVSKRNVDQFCSLEYVSHLPHLPASLFKIALVNADGVNPEPHTTRRCMRQLGQGEVKSLRYLELLTVEDD</sequence>
<evidence type="ECO:0000313" key="1">
    <source>
        <dbReference type="EMBL" id="PMB70045.1"/>
    </source>
</evidence>